<dbReference type="AlphaFoldDB" id="A0AAD8LHK1"/>
<keyword evidence="3" id="KW-0732">Signal</keyword>
<dbReference type="Pfam" id="PF00612">
    <property type="entry name" value="IQ"/>
    <property type="match status" value="1"/>
</dbReference>
<evidence type="ECO:0000256" key="1">
    <source>
        <dbReference type="ARBA" id="ARBA00022860"/>
    </source>
</evidence>
<evidence type="ECO:0000256" key="3">
    <source>
        <dbReference type="SAM" id="SignalP"/>
    </source>
</evidence>
<evidence type="ECO:0000256" key="2">
    <source>
        <dbReference type="ARBA" id="ARBA00024341"/>
    </source>
</evidence>
<protein>
    <submittedName>
        <fullName evidence="4">Uncharacterized protein</fullName>
    </submittedName>
</protein>
<reference evidence="4" key="1">
    <citation type="journal article" date="2023" name="bioRxiv">
        <title>Improved chromosome-level genome assembly for marigold (Tagetes erecta).</title>
        <authorList>
            <person name="Jiang F."/>
            <person name="Yuan L."/>
            <person name="Wang S."/>
            <person name="Wang H."/>
            <person name="Xu D."/>
            <person name="Wang A."/>
            <person name="Fan W."/>
        </authorList>
    </citation>
    <scope>NUCLEOTIDE SEQUENCE</scope>
    <source>
        <strain evidence="4">WSJ</strain>
        <tissue evidence="4">Leaf</tissue>
    </source>
</reference>
<comment type="caution">
    <text evidence="4">The sequence shown here is derived from an EMBL/GenBank/DDBJ whole genome shotgun (WGS) entry which is preliminary data.</text>
</comment>
<dbReference type="PROSITE" id="PS50096">
    <property type="entry name" value="IQ"/>
    <property type="match status" value="1"/>
</dbReference>
<accession>A0AAD8LHK1</accession>
<sequence length="383" mass="43734">MNDLFFLFFSLDLLQQQGLSFSTASFKGKTRQGFNLFLVVAEVIMGKKGWFYAMKKAISPSISKNKKERSRKSKSNPKKLLQGNEMSFDACSSPTEATLANPFHDDHLINETEFILPENEQIKHVDSIIYATNVAKDETSDVATEVNDSIIYAPTIVEDTTSNDVLEVNFITSNSCFLGKTREEMAAIKIQTAFRGHMARRAFLSLRTMTRLNSWIQGQAVKEQTASTLKRIQTMGRVQSQVRTRTTRMAEVNKTLQRQQTQKREKVLYKDFDLSPKSKEQVEARRKSNKEAAERREKALAYAFSRQQTWRNSQKSANVDANAINWEWSWSYQSNALRPLKISNKKSKLMTCKSQISKPLVGLAKKQKLVINSPSSKRFVSVR</sequence>
<evidence type="ECO:0000313" key="5">
    <source>
        <dbReference type="Proteomes" id="UP001229421"/>
    </source>
</evidence>
<proteinExistence type="inferred from homology"/>
<dbReference type="EMBL" id="JAUHHV010000001">
    <property type="protein sequence ID" value="KAK1441463.1"/>
    <property type="molecule type" value="Genomic_DNA"/>
</dbReference>
<evidence type="ECO:0000313" key="4">
    <source>
        <dbReference type="EMBL" id="KAK1441463.1"/>
    </source>
</evidence>
<organism evidence="4 5">
    <name type="scientific">Tagetes erecta</name>
    <name type="common">African marigold</name>
    <dbReference type="NCBI Taxonomy" id="13708"/>
    <lineage>
        <taxon>Eukaryota</taxon>
        <taxon>Viridiplantae</taxon>
        <taxon>Streptophyta</taxon>
        <taxon>Embryophyta</taxon>
        <taxon>Tracheophyta</taxon>
        <taxon>Spermatophyta</taxon>
        <taxon>Magnoliopsida</taxon>
        <taxon>eudicotyledons</taxon>
        <taxon>Gunneridae</taxon>
        <taxon>Pentapetalae</taxon>
        <taxon>asterids</taxon>
        <taxon>campanulids</taxon>
        <taxon>Asterales</taxon>
        <taxon>Asteraceae</taxon>
        <taxon>Asteroideae</taxon>
        <taxon>Heliantheae alliance</taxon>
        <taxon>Tageteae</taxon>
        <taxon>Tagetes</taxon>
    </lineage>
</organism>
<dbReference type="GO" id="GO:0005516">
    <property type="term" value="F:calmodulin binding"/>
    <property type="evidence" value="ECO:0007669"/>
    <property type="project" value="UniProtKB-KW"/>
</dbReference>
<dbReference type="CDD" id="cd23767">
    <property type="entry name" value="IQCD"/>
    <property type="match status" value="1"/>
</dbReference>
<dbReference type="Gene3D" id="1.20.5.1190">
    <property type="entry name" value="iswi atpase"/>
    <property type="match status" value="1"/>
</dbReference>
<dbReference type="Proteomes" id="UP001229421">
    <property type="component" value="Unassembled WGS sequence"/>
</dbReference>
<feature type="signal peptide" evidence="3">
    <location>
        <begin position="1"/>
        <end position="20"/>
    </location>
</feature>
<gene>
    <name evidence="4" type="ORF">QVD17_07372</name>
</gene>
<dbReference type="PANTHER" id="PTHR32295:SF216">
    <property type="entry name" value="PROTEIN IQ-DOMAIN 3"/>
    <property type="match status" value="1"/>
</dbReference>
<keyword evidence="1" id="KW-0112">Calmodulin-binding</keyword>
<dbReference type="PANTHER" id="PTHR32295">
    <property type="entry name" value="IQ-DOMAIN 5-RELATED"/>
    <property type="match status" value="1"/>
</dbReference>
<dbReference type="InterPro" id="IPR000048">
    <property type="entry name" value="IQ_motif_EF-hand-BS"/>
</dbReference>
<comment type="similarity">
    <text evidence="2">Belongs to the IQD family.</text>
</comment>
<name>A0AAD8LHK1_TARER</name>
<feature type="chain" id="PRO_5042147976" evidence="3">
    <location>
        <begin position="21"/>
        <end position="383"/>
    </location>
</feature>
<keyword evidence="5" id="KW-1185">Reference proteome</keyword>
<dbReference type="SMART" id="SM00015">
    <property type="entry name" value="IQ"/>
    <property type="match status" value="1"/>
</dbReference>